<protein>
    <recommendedName>
        <fullName evidence="2">UDENN domain-containing protein</fullName>
    </recommendedName>
</protein>
<dbReference type="Pfam" id="PF02141">
    <property type="entry name" value="DENN"/>
    <property type="match status" value="1"/>
</dbReference>
<dbReference type="PROSITE" id="PS50211">
    <property type="entry name" value="DENN"/>
    <property type="match status" value="1"/>
</dbReference>
<feature type="region of interest" description="Disordered" evidence="1">
    <location>
        <begin position="636"/>
        <end position="687"/>
    </location>
</feature>
<comment type="caution">
    <text evidence="3">The sequence shown here is derived from an EMBL/GenBank/DDBJ whole genome shotgun (WGS) entry which is preliminary data.</text>
</comment>
<keyword evidence="4" id="KW-1185">Reference proteome</keyword>
<sequence>MDVIFYFLRYEMSCCVLKKCCQLCSVRFSSLRMAQLSVSFLWICFFCFHNPSEYVVRRKYPPDASDVYAARILEFGFTCCTERRVGEDFVIVFTDERGTLEFVFCHWPNDQVILCLASGLPWFGCFHGLLDIIWRNDLYRDSRWHVLHPFLSRLMTTGPPPPSVDHVTCSDPFNINRHIKFRIPTSNSPHNLKYVMEYYNALDTSLWIHIFVCLLLERSVLFHSKRLSRLTSCVLASVSLLYPLQWVNSFYPLIPKRVIEVLGCPVPFVAGIHACNLEAAMENINPGTCLVDLDTGVIRMFEEKFVTPKAVYHFLRHEMKDVQRQLKAALNSKKTKNVNWKKVDGEACNFFEQLTKPFFRMIVNLLGCYGDCITYNPPYPEVDFDTLISYQNCPSLEPFLRALLDSQAVRLFLESRARTSPDPSTDAFEAMCRSLYSYGGKQPNQKQRFAGDTSFPPTPSPLAVTLKTPSPDSMRESYSRTLKSRLYRSSPVNYGTEQWIRSKRIKNPGELCTWNSEQNMTDTPKNVPSSSNHWTNISHVFWSHTNTLRNLSRSKDTLSLEPNLERASGLSVDDVTTRSDSWRSKSYRIQPLSCASRSQTTPYSVVHSDHGTTAKIAPVSVFENTSKQVEFAVLLHPPKPAPPNRPLTAPSPGWPSTSIGENHHQPKSSVSVGPKPRPPRPPPLRIPTSCIAVQSLSSDLQFALPTDYTDVPLPTCFISASKLGPANGPRQPAGDTRPNSASLVQHKYQQPDFQHCLNPKSAFPIVSSKLPCTPTDGKTDTNSGTFSVPGLWVRRRRCSRIPSDIPIVPPIPPRRPASQLLTPSSVAPIHLVPTSQLLLRRLNSHSERSRKSTLVDRSSQLG</sequence>
<feature type="compositionally biased region" description="Basic and acidic residues" evidence="1">
    <location>
        <begin position="844"/>
        <end position="854"/>
    </location>
</feature>
<dbReference type="Gene3D" id="3.30.450.200">
    <property type="match status" value="1"/>
</dbReference>
<dbReference type="GO" id="GO:0006897">
    <property type="term" value="P:endocytosis"/>
    <property type="evidence" value="ECO:0007669"/>
    <property type="project" value="TreeGrafter"/>
</dbReference>
<dbReference type="InterPro" id="IPR040032">
    <property type="entry name" value="DENND1A/B/C"/>
</dbReference>
<feature type="region of interest" description="Disordered" evidence="1">
    <location>
        <begin position="843"/>
        <end position="862"/>
    </location>
</feature>
<dbReference type="InterPro" id="IPR037516">
    <property type="entry name" value="Tripartite_DENN"/>
</dbReference>
<dbReference type="AlphaFoldDB" id="A0A8T0D2B9"/>
<feature type="compositionally biased region" description="Pro residues" evidence="1">
    <location>
        <begin position="675"/>
        <end position="685"/>
    </location>
</feature>
<name>A0A8T0D2B9_9TREM</name>
<evidence type="ECO:0000313" key="3">
    <source>
        <dbReference type="EMBL" id="KAF8561792.1"/>
    </source>
</evidence>
<reference evidence="3 4" key="1">
    <citation type="submission" date="2019-07" db="EMBL/GenBank/DDBJ databases">
        <title>Annotation for the trematode Paragonimus westermani.</title>
        <authorList>
            <person name="Choi Y.-J."/>
        </authorList>
    </citation>
    <scope>NUCLEOTIDE SEQUENCE [LARGE SCALE GENOMIC DNA]</scope>
    <source>
        <strain evidence="3">180907_Pwestermani</strain>
    </source>
</reference>
<dbReference type="GO" id="GO:0005829">
    <property type="term" value="C:cytosol"/>
    <property type="evidence" value="ECO:0007669"/>
    <property type="project" value="TreeGrafter"/>
</dbReference>
<evidence type="ECO:0000259" key="2">
    <source>
        <dbReference type="PROSITE" id="PS50211"/>
    </source>
</evidence>
<dbReference type="Gene3D" id="3.40.50.11500">
    <property type="match status" value="1"/>
</dbReference>
<organism evidence="3 4">
    <name type="scientific">Paragonimus westermani</name>
    <dbReference type="NCBI Taxonomy" id="34504"/>
    <lineage>
        <taxon>Eukaryota</taxon>
        <taxon>Metazoa</taxon>
        <taxon>Spiralia</taxon>
        <taxon>Lophotrochozoa</taxon>
        <taxon>Platyhelminthes</taxon>
        <taxon>Trematoda</taxon>
        <taxon>Digenea</taxon>
        <taxon>Plagiorchiida</taxon>
        <taxon>Troglotremata</taxon>
        <taxon>Troglotrematidae</taxon>
        <taxon>Paragonimus</taxon>
    </lineage>
</organism>
<proteinExistence type="predicted"/>
<dbReference type="SMART" id="SM00799">
    <property type="entry name" value="DENN"/>
    <property type="match status" value="1"/>
</dbReference>
<dbReference type="GO" id="GO:0005085">
    <property type="term" value="F:guanyl-nucleotide exchange factor activity"/>
    <property type="evidence" value="ECO:0007669"/>
    <property type="project" value="InterPro"/>
</dbReference>
<dbReference type="InterPro" id="IPR001194">
    <property type="entry name" value="cDENN_dom"/>
</dbReference>
<dbReference type="GO" id="GO:1901981">
    <property type="term" value="F:phosphatidylinositol phosphate binding"/>
    <property type="evidence" value="ECO:0007669"/>
    <property type="project" value="TreeGrafter"/>
</dbReference>
<feature type="domain" description="UDENN" evidence="2">
    <location>
        <begin position="41"/>
        <end position="424"/>
    </location>
</feature>
<gene>
    <name evidence="3" type="ORF">P879_07649</name>
</gene>
<evidence type="ECO:0000256" key="1">
    <source>
        <dbReference type="SAM" id="MobiDB-lite"/>
    </source>
</evidence>
<dbReference type="Proteomes" id="UP000699462">
    <property type="component" value="Unassembled WGS sequence"/>
</dbReference>
<dbReference type="EMBL" id="JTDF01021473">
    <property type="protein sequence ID" value="KAF8561792.1"/>
    <property type="molecule type" value="Genomic_DNA"/>
</dbReference>
<accession>A0A8T0D2B9</accession>
<dbReference type="GO" id="GO:0032456">
    <property type="term" value="P:endocytic recycling"/>
    <property type="evidence" value="ECO:0007669"/>
    <property type="project" value="TreeGrafter"/>
</dbReference>
<dbReference type="PANTHER" id="PTHR13196:SF14">
    <property type="entry name" value="UDENN DOMAIN-CONTAINING PROTEIN"/>
    <property type="match status" value="1"/>
</dbReference>
<dbReference type="InterPro" id="IPR043153">
    <property type="entry name" value="DENN_C"/>
</dbReference>
<evidence type="ECO:0000313" key="4">
    <source>
        <dbReference type="Proteomes" id="UP000699462"/>
    </source>
</evidence>
<dbReference type="PANTHER" id="PTHR13196">
    <property type="entry name" value="DENN DOMAIN-CONTAINING"/>
    <property type="match status" value="1"/>
</dbReference>
<dbReference type="OrthoDB" id="206724at2759"/>